<dbReference type="EMBL" id="GBRH01211051">
    <property type="protein sequence ID" value="JAD86844.1"/>
    <property type="molecule type" value="Transcribed_RNA"/>
</dbReference>
<protein>
    <submittedName>
        <fullName evidence="1">Uncharacterized protein</fullName>
    </submittedName>
</protein>
<organism evidence="1">
    <name type="scientific">Arundo donax</name>
    <name type="common">Giant reed</name>
    <name type="synonym">Donax arundinaceus</name>
    <dbReference type="NCBI Taxonomy" id="35708"/>
    <lineage>
        <taxon>Eukaryota</taxon>
        <taxon>Viridiplantae</taxon>
        <taxon>Streptophyta</taxon>
        <taxon>Embryophyta</taxon>
        <taxon>Tracheophyta</taxon>
        <taxon>Spermatophyta</taxon>
        <taxon>Magnoliopsida</taxon>
        <taxon>Liliopsida</taxon>
        <taxon>Poales</taxon>
        <taxon>Poaceae</taxon>
        <taxon>PACMAD clade</taxon>
        <taxon>Arundinoideae</taxon>
        <taxon>Arundineae</taxon>
        <taxon>Arundo</taxon>
    </lineage>
</organism>
<evidence type="ECO:0000313" key="1">
    <source>
        <dbReference type="EMBL" id="JAD86844.1"/>
    </source>
</evidence>
<name>A0A0A9DE29_ARUDO</name>
<reference evidence="1" key="1">
    <citation type="submission" date="2014-09" db="EMBL/GenBank/DDBJ databases">
        <authorList>
            <person name="Magalhaes I.L.F."/>
            <person name="Oliveira U."/>
            <person name="Santos F.R."/>
            <person name="Vidigal T.H.D.A."/>
            <person name="Brescovit A.D."/>
            <person name="Santos A.J."/>
        </authorList>
    </citation>
    <scope>NUCLEOTIDE SEQUENCE</scope>
    <source>
        <tissue evidence="1">Shoot tissue taken approximately 20 cm above the soil surface</tissue>
    </source>
</reference>
<dbReference type="AlphaFoldDB" id="A0A0A9DE29"/>
<reference evidence="1" key="2">
    <citation type="journal article" date="2015" name="Data Brief">
        <title>Shoot transcriptome of the giant reed, Arundo donax.</title>
        <authorList>
            <person name="Barrero R.A."/>
            <person name="Guerrero F.D."/>
            <person name="Moolhuijzen P."/>
            <person name="Goolsby J.A."/>
            <person name="Tidwell J."/>
            <person name="Bellgard S.E."/>
            <person name="Bellgard M.I."/>
        </authorList>
    </citation>
    <scope>NUCLEOTIDE SEQUENCE</scope>
    <source>
        <tissue evidence="1">Shoot tissue taken approximately 20 cm above the soil surface</tissue>
    </source>
</reference>
<proteinExistence type="predicted"/>
<accession>A0A0A9DE29</accession>
<sequence>MIMFTHSNWTAVSGAVPMIHAETKFTIRATILTVSWNCTNF</sequence>